<reference evidence="4" key="1">
    <citation type="submission" date="2022-11" db="EMBL/GenBank/DDBJ databases">
        <title>Genome Sequence of Cubamyces cubensis.</title>
        <authorList>
            <person name="Buettner E."/>
        </authorList>
    </citation>
    <scope>NUCLEOTIDE SEQUENCE</scope>
    <source>
        <strain evidence="4">MPL-01</strain>
    </source>
</reference>
<keyword evidence="5" id="KW-1185">Reference proteome</keyword>
<dbReference type="InterPro" id="IPR045340">
    <property type="entry name" value="DUF6533"/>
</dbReference>
<feature type="domain" description="DUF6533" evidence="3">
    <location>
        <begin position="21"/>
        <end position="66"/>
    </location>
</feature>
<dbReference type="Proteomes" id="UP001215151">
    <property type="component" value="Unassembled WGS sequence"/>
</dbReference>
<feature type="transmembrane region" description="Helical" evidence="2">
    <location>
        <begin position="55"/>
        <end position="76"/>
    </location>
</feature>
<evidence type="ECO:0000313" key="5">
    <source>
        <dbReference type="Proteomes" id="UP001215151"/>
    </source>
</evidence>
<feature type="transmembrane region" description="Helical" evidence="2">
    <location>
        <begin position="12"/>
        <end position="35"/>
    </location>
</feature>
<name>A0AAD7X4W5_9APHY</name>
<feature type="compositionally biased region" description="Basic and acidic residues" evidence="1">
    <location>
        <begin position="335"/>
        <end position="346"/>
    </location>
</feature>
<evidence type="ECO:0000256" key="2">
    <source>
        <dbReference type="SAM" id="Phobius"/>
    </source>
</evidence>
<feature type="transmembrane region" description="Helical" evidence="2">
    <location>
        <begin position="117"/>
        <end position="137"/>
    </location>
</feature>
<evidence type="ECO:0000259" key="3">
    <source>
        <dbReference type="Pfam" id="PF20151"/>
    </source>
</evidence>
<evidence type="ECO:0000256" key="1">
    <source>
        <dbReference type="SAM" id="MobiDB-lite"/>
    </source>
</evidence>
<proteinExistence type="predicted"/>
<dbReference type="Pfam" id="PF20151">
    <property type="entry name" value="DUF6533"/>
    <property type="match status" value="1"/>
</dbReference>
<dbReference type="AlphaFoldDB" id="A0AAD7X4W5"/>
<evidence type="ECO:0000313" key="4">
    <source>
        <dbReference type="EMBL" id="KAJ8455470.1"/>
    </source>
</evidence>
<feature type="transmembrane region" description="Helical" evidence="2">
    <location>
        <begin position="88"/>
        <end position="105"/>
    </location>
</feature>
<keyword evidence="2" id="KW-1133">Transmembrane helix</keyword>
<sequence length="346" mass="37897">MSTSADSALVSGIAFAITYSYCIASATGLLIYYYLTTLDGEFKHYSKRKFTLATVLYITNRYIPLAYTVYNAPWISFSSREKICTTEMGIGIGLQLLQYFPWAIFSALRTYALKRKLYWAAVVLILSLAPVIINGILYPCGFRAVAYECSAAHKSLIAPVLARLPVIIADIVVIYVTWKTQYKAYGLSKDLRTPMRLTTVLLRDGSIYFVLLTGLNILALIFEYLQIGKIFSLDATFLRLTTAPSDELPRLTSILVSKFLNDLREAADKMSGPETLSSVSNLEFRIVGSIGASLPGPSDDGTPDDAGESCHNAVEGSVPEVDQNSGVVGSGAKLGIEEVARDDREV</sequence>
<organism evidence="4 5">
    <name type="scientific">Trametes cubensis</name>
    <dbReference type="NCBI Taxonomy" id="1111947"/>
    <lineage>
        <taxon>Eukaryota</taxon>
        <taxon>Fungi</taxon>
        <taxon>Dikarya</taxon>
        <taxon>Basidiomycota</taxon>
        <taxon>Agaricomycotina</taxon>
        <taxon>Agaricomycetes</taxon>
        <taxon>Polyporales</taxon>
        <taxon>Polyporaceae</taxon>
        <taxon>Trametes</taxon>
    </lineage>
</organism>
<feature type="transmembrane region" description="Helical" evidence="2">
    <location>
        <begin position="157"/>
        <end position="178"/>
    </location>
</feature>
<comment type="caution">
    <text evidence="4">The sequence shown here is derived from an EMBL/GenBank/DDBJ whole genome shotgun (WGS) entry which is preliminary data.</text>
</comment>
<protein>
    <recommendedName>
        <fullName evidence="3">DUF6533 domain-containing protein</fullName>
    </recommendedName>
</protein>
<accession>A0AAD7X4W5</accession>
<keyword evidence="2" id="KW-0472">Membrane</keyword>
<feature type="region of interest" description="Disordered" evidence="1">
    <location>
        <begin position="294"/>
        <end position="346"/>
    </location>
</feature>
<gene>
    <name evidence="4" type="ORF">ONZ51_g12448</name>
</gene>
<dbReference type="EMBL" id="JAPEVG010000769">
    <property type="protein sequence ID" value="KAJ8455470.1"/>
    <property type="molecule type" value="Genomic_DNA"/>
</dbReference>
<feature type="transmembrane region" description="Helical" evidence="2">
    <location>
        <begin position="199"/>
        <end position="222"/>
    </location>
</feature>
<keyword evidence="2" id="KW-0812">Transmembrane</keyword>